<accession>A0A1H3NQ87</accession>
<organism evidence="2 3">
    <name type="scientific">Asanoa ishikariensis</name>
    <dbReference type="NCBI Taxonomy" id="137265"/>
    <lineage>
        <taxon>Bacteria</taxon>
        <taxon>Bacillati</taxon>
        <taxon>Actinomycetota</taxon>
        <taxon>Actinomycetes</taxon>
        <taxon>Micromonosporales</taxon>
        <taxon>Micromonosporaceae</taxon>
        <taxon>Asanoa</taxon>
    </lineage>
</organism>
<gene>
    <name evidence="2" type="ORF">SAMN05421684_2243</name>
</gene>
<feature type="domain" description="5'-Nucleotidase C-terminal" evidence="1">
    <location>
        <begin position="15"/>
        <end position="160"/>
    </location>
</feature>
<dbReference type="STRING" id="137265.SAMN05421684_2243"/>
<dbReference type="GO" id="GO:0009166">
    <property type="term" value="P:nucleotide catabolic process"/>
    <property type="evidence" value="ECO:0007669"/>
    <property type="project" value="InterPro"/>
</dbReference>
<dbReference type="EMBL" id="FNQB01000001">
    <property type="protein sequence ID" value="SDY91062.1"/>
    <property type="molecule type" value="Genomic_DNA"/>
</dbReference>
<sequence length="225" mass="23397">MAVAHVDRSVSRTVIGVLGGPLTRRQNPAGESTLGAVVADALQTGAKPFDLNVATLVDLDDLHADLGKKHGELMVGDALEALPMKVGSSVLRLTGAELHQALEAQFAKHGNVMQVSSQLAYQWRSKPVVGLHVDPTTITIGGKVVDPVASYVIAVSDGLRDRADKHGKVRKGSNPVIAAAPLIVKGVTGVGGAHPGPLFDNLAAYLATRNPLAVPVLGRITLVSR</sequence>
<dbReference type="GO" id="GO:0016787">
    <property type="term" value="F:hydrolase activity"/>
    <property type="evidence" value="ECO:0007669"/>
    <property type="project" value="InterPro"/>
</dbReference>
<reference evidence="3" key="1">
    <citation type="submission" date="2016-10" db="EMBL/GenBank/DDBJ databases">
        <authorList>
            <person name="Varghese N."/>
            <person name="Submissions S."/>
        </authorList>
    </citation>
    <scope>NUCLEOTIDE SEQUENCE [LARGE SCALE GENOMIC DNA]</scope>
    <source>
        <strain evidence="3">DSM 44718</strain>
    </source>
</reference>
<evidence type="ECO:0000313" key="2">
    <source>
        <dbReference type="EMBL" id="SDY91062.1"/>
    </source>
</evidence>
<dbReference type="SUPFAM" id="SSF55816">
    <property type="entry name" value="5'-nucleotidase (syn. UDP-sugar hydrolase), C-terminal domain"/>
    <property type="match status" value="1"/>
</dbReference>
<dbReference type="Proteomes" id="UP000199632">
    <property type="component" value="Unassembled WGS sequence"/>
</dbReference>
<evidence type="ECO:0000313" key="3">
    <source>
        <dbReference type="Proteomes" id="UP000199632"/>
    </source>
</evidence>
<dbReference type="AlphaFoldDB" id="A0A1H3NQ87"/>
<name>A0A1H3NQ87_9ACTN</name>
<dbReference type="InterPro" id="IPR036907">
    <property type="entry name" value="5'-Nucleotdase_C_sf"/>
</dbReference>
<dbReference type="Gene3D" id="3.90.780.10">
    <property type="entry name" value="5'-Nucleotidase, C-terminal domain"/>
    <property type="match status" value="1"/>
</dbReference>
<evidence type="ECO:0000259" key="1">
    <source>
        <dbReference type="Pfam" id="PF02872"/>
    </source>
</evidence>
<protein>
    <submittedName>
        <fullName evidence="2">5'-nucleotidase</fullName>
    </submittedName>
</protein>
<proteinExistence type="predicted"/>
<keyword evidence="3" id="KW-1185">Reference proteome</keyword>
<dbReference type="Pfam" id="PF02872">
    <property type="entry name" value="5_nucleotid_C"/>
    <property type="match status" value="1"/>
</dbReference>
<dbReference type="InterPro" id="IPR008334">
    <property type="entry name" value="5'-Nucleotdase_C"/>
</dbReference>